<evidence type="ECO:0000259" key="3">
    <source>
        <dbReference type="Pfam" id="PF25917"/>
    </source>
</evidence>
<dbReference type="Gene3D" id="2.40.30.170">
    <property type="match status" value="1"/>
</dbReference>
<proteinExistence type="predicted"/>
<sequence>MSHLSRIFLPAAVLGLGIFSGLMLMATGPEATLRSPIPALPVVETHIVQPQNYQVLLRTQGTVTPRTQSTLIPEVAGRIVSISTRFRNGGSFSAGETLLVIAPTDYENAIIIARADLARAHLALEQKKALARNALNDWKKLGRTEQPTDLTLYKPQVASARADMAAAEAHLQQAETNLARTRIRAPYAGRVLEKKVDVGQYVAPGTVAATIYAMDAAEVRLPLTDSQLAF</sequence>
<dbReference type="PANTHER" id="PTHR30469">
    <property type="entry name" value="MULTIDRUG RESISTANCE PROTEIN MDTA"/>
    <property type="match status" value="1"/>
</dbReference>
<name>A0A3B1AY73_9ZZZZ</name>
<keyword evidence="2" id="KW-1133">Transmembrane helix</keyword>
<evidence type="ECO:0000256" key="2">
    <source>
        <dbReference type="SAM" id="Phobius"/>
    </source>
</evidence>
<dbReference type="Pfam" id="PF25917">
    <property type="entry name" value="BSH_RND"/>
    <property type="match status" value="1"/>
</dbReference>
<feature type="coiled-coil region" evidence="1">
    <location>
        <begin position="157"/>
        <end position="184"/>
    </location>
</feature>
<protein>
    <submittedName>
        <fullName evidence="4">Membrane fusion protein of RND family multidrug efflux pump</fullName>
    </submittedName>
</protein>
<feature type="non-terminal residue" evidence="4">
    <location>
        <position position="230"/>
    </location>
</feature>
<evidence type="ECO:0000256" key="1">
    <source>
        <dbReference type="SAM" id="Coils"/>
    </source>
</evidence>
<keyword evidence="1" id="KW-0175">Coiled coil</keyword>
<feature type="transmembrane region" description="Helical" evidence="2">
    <location>
        <begin position="7"/>
        <end position="26"/>
    </location>
</feature>
<feature type="domain" description="Multidrug resistance protein MdtA-like barrel-sandwich hybrid" evidence="3">
    <location>
        <begin position="70"/>
        <end position="211"/>
    </location>
</feature>
<accession>A0A3B1AY73</accession>
<dbReference type="Gene3D" id="1.10.287.470">
    <property type="entry name" value="Helix hairpin bin"/>
    <property type="match status" value="1"/>
</dbReference>
<dbReference type="InterPro" id="IPR058625">
    <property type="entry name" value="MdtA-like_BSH"/>
</dbReference>
<keyword evidence="2" id="KW-0472">Membrane</keyword>
<evidence type="ECO:0000313" key="4">
    <source>
        <dbReference type="EMBL" id="VAX04643.1"/>
    </source>
</evidence>
<dbReference type="GO" id="GO:1990281">
    <property type="term" value="C:efflux pump complex"/>
    <property type="evidence" value="ECO:0007669"/>
    <property type="project" value="TreeGrafter"/>
</dbReference>
<organism evidence="4">
    <name type="scientific">hydrothermal vent metagenome</name>
    <dbReference type="NCBI Taxonomy" id="652676"/>
    <lineage>
        <taxon>unclassified sequences</taxon>
        <taxon>metagenomes</taxon>
        <taxon>ecological metagenomes</taxon>
    </lineage>
</organism>
<dbReference type="PANTHER" id="PTHR30469:SF12">
    <property type="entry name" value="MULTIDRUG RESISTANCE PROTEIN MDTA"/>
    <property type="match status" value="1"/>
</dbReference>
<dbReference type="EMBL" id="UOFV01000485">
    <property type="protein sequence ID" value="VAX04643.1"/>
    <property type="molecule type" value="Genomic_DNA"/>
</dbReference>
<dbReference type="Gene3D" id="2.40.50.100">
    <property type="match status" value="1"/>
</dbReference>
<keyword evidence="2" id="KW-0812">Transmembrane</keyword>
<gene>
    <name evidence="4" type="ORF">MNBD_GAMMA19-1109</name>
</gene>
<reference evidence="4" key="1">
    <citation type="submission" date="2018-06" db="EMBL/GenBank/DDBJ databases">
        <authorList>
            <person name="Zhirakovskaya E."/>
        </authorList>
    </citation>
    <scope>NUCLEOTIDE SEQUENCE</scope>
</reference>
<dbReference type="AlphaFoldDB" id="A0A3B1AY73"/>
<dbReference type="GO" id="GO:0015562">
    <property type="term" value="F:efflux transmembrane transporter activity"/>
    <property type="evidence" value="ECO:0007669"/>
    <property type="project" value="TreeGrafter"/>
</dbReference>
<dbReference type="SUPFAM" id="SSF111369">
    <property type="entry name" value="HlyD-like secretion proteins"/>
    <property type="match status" value="1"/>
</dbReference>